<keyword evidence="4 10" id="KW-1003">Cell membrane</keyword>
<keyword evidence="6 10" id="KW-1133">Transmembrane helix</keyword>
<dbReference type="NCBIfam" id="TIGR00220">
    <property type="entry name" value="mscL"/>
    <property type="match status" value="1"/>
</dbReference>
<dbReference type="InterPro" id="IPR001185">
    <property type="entry name" value="MS_channel"/>
</dbReference>
<evidence type="ECO:0000256" key="10">
    <source>
        <dbReference type="HAMAP-Rule" id="MF_00115"/>
    </source>
</evidence>
<organism evidence="11 12">
    <name type="scientific">Chitinimonas lacunae</name>
    <dbReference type="NCBI Taxonomy" id="1963018"/>
    <lineage>
        <taxon>Bacteria</taxon>
        <taxon>Pseudomonadati</taxon>
        <taxon>Pseudomonadota</taxon>
        <taxon>Betaproteobacteria</taxon>
        <taxon>Neisseriales</taxon>
        <taxon>Chitinibacteraceae</taxon>
        <taxon>Chitinimonas</taxon>
    </lineage>
</organism>
<comment type="function">
    <text evidence="10">Channel that opens in response to stretch forces in the membrane lipid bilayer. May participate in the regulation of osmotic pressure changes within the cell.</text>
</comment>
<evidence type="ECO:0000256" key="5">
    <source>
        <dbReference type="ARBA" id="ARBA00022692"/>
    </source>
</evidence>
<reference evidence="12" key="1">
    <citation type="journal article" date="2019" name="Int. J. Syst. Evol. Microbiol.">
        <title>The Global Catalogue of Microorganisms (GCM) 10K type strain sequencing project: providing services to taxonomists for standard genome sequencing and annotation.</title>
        <authorList>
            <consortium name="The Broad Institute Genomics Platform"/>
            <consortium name="The Broad Institute Genome Sequencing Center for Infectious Disease"/>
            <person name="Wu L."/>
            <person name="Ma J."/>
        </authorList>
    </citation>
    <scope>NUCLEOTIDE SEQUENCE [LARGE SCALE GENOMIC DNA]</scope>
    <source>
        <strain evidence="12">LMG 29894</strain>
    </source>
</reference>
<keyword evidence="12" id="KW-1185">Reference proteome</keyword>
<dbReference type="SUPFAM" id="SSF81330">
    <property type="entry name" value="Gated mechanosensitive channel"/>
    <property type="match status" value="1"/>
</dbReference>
<protein>
    <recommendedName>
        <fullName evidence="10">Large-conductance mechanosensitive channel</fullName>
    </recommendedName>
</protein>
<sequence length="149" mass="16092">MLKAFKEFAMRGNVVDLAVGVIIGAAFGKIVDSLVKDVIMPPIGLLLGNVDFSNIFLVLKEGSKHAAPYETLKAAQDAGAVTINIGLFLNVVISFLIVAFAVFMLLRVLERLKRNEPAPPPAPSTKPCPYCRVDMHIDATRCPHCTSTV</sequence>
<dbReference type="RefSeq" id="WP_378166719.1">
    <property type="nucleotide sequence ID" value="NZ_JBHSBU010000001.1"/>
</dbReference>
<dbReference type="Pfam" id="PF01741">
    <property type="entry name" value="MscL"/>
    <property type="match status" value="1"/>
</dbReference>
<gene>
    <name evidence="10 11" type="primary">mscL</name>
    <name evidence="11" type="ORF">ACFOW7_17470</name>
</gene>
<comment type="caution">
    <text evidence="11">The sequence shown here is derived from an EMBL/GenBank/DDBJ whole genome shotgun (WGS) entry which is preliminary data.</text>
</comment>
<evidence type="ECO:0000256" key="7">
    <source>
        <dbReference type="ARBA" id="ARBA00023065"/>
    </source>
</evidence>
<evidence type="ECO:0000256" key="1">
    <source>
        <dbReference type="ARBA" id="ARBA00004651"/>
    </source>
</evidence>
<evidence type="ECO:0000256" key="8">
    <source>
        <dbReference type="ARBA" id="ARBA00023136"/>
    </source>
</evidence>
<proteinExistence type="inferred from homology"/>
<dbReference type="Gene3D" id="1.10.1200.120">
    <property type="entry name" value="Large-conductance mechanosensitive channel, MscL, domain 1"/>
    <property type="match status" value="1"/>
</dbReference>
<comment type="similarity">
    <text evidence="2 10">Belongs to the MscL family.</text>
</comment>
<comment type="subunit">
    <text evidence="10">Homopentamer.</text>
</comment>
<dbReference type="PANTHER" id="PTHR30266">
    <property type="entry name" value="MECHANOSENSITIVE CHANNEL MSCL"/>
    <property type="match status" value="1"/>
</dbReference>
<keyword evidence="9 10" id="KW-0407">Ion channel</keyword>
<evidence type="ECO:0000256" key="2">
    <source>
        <dbReference type="ARBA" id="ARBA00007254"/>
    </source>
</evidence>
<dbReference type="PROSITE" id="PS01327">
    <property type="entry name" value="MSCL"/>
    <property type="match status" value="1"/>
</dbReference>
<name>A0ABV8MUU6_9NEIS</name>
<evidence type="ECO:0000256" key="3">
    <source>
        <dbReference type="ARBA" id="ARBA00022448"/>
    </source>
</evidence>
<dbReference type="InterPro" id="IPR019823">
    <property type="entry name" value="Mechanosensitive_channel_CS"/>
</dbReference>
<evidence type="ECO:0000256" key="9">
    <source>
        <dbReference type="ARBA" id="ARBA00023303"/>
    </source>
</evidence>
<keyword evidence="8 10" id="KW-0472">Membrane</keyword>
<dbReference type="HAMAP" id="MF_00115">
    <property type="entry name" value="MscL"/>
    <property type="match status" value="1"/>
</dbReference>
<keyword evidence="10" id="KW-0997">Cell inner membrane</keyword>
<comment type="subcellular location">
    <subcellularLocation>
        <location evidence="10">Cell inner membrane</location>
        <topology evidence="10">Multi-pass membrane protein</topology>
    </subcellularLocation>
    <subcellularLocation>
        <location evidence="1">Cell membrane</location>
        <topology evidence="1">Multi-pass membrane protein</topology>
    </subcellularLocation>
</comment>
<dbReference type="PRINTS" id="PR01264">
    <property type="entry name" value="MECHCHANNEL"/>
</dbReference>
<feature type="transmembrane region" description="Helical" evidence="10">
    <location>
        <begin position="85"/>
        <end position="106"/>
    </location>
</feature>
<dbReference type="PANTHER" id="PTHR30266:SF2">
    <property type="entry name" value="LARGE-CONDUCTANCE MECHANOSENSITIVE CHANNEL"/>
    <property type="match status" value="1"/>
</dbReference>
<keyword evidence="5 10" id="KW-0812">Transmembrane</keyword>
<evidence type="ECO:0000313" key="12">
    <source>
        <dbReference type="Proteomes" id="UP001595791"/>
    </source>
</evidence>
<dbReference type="EMBL" id="JBHSBU010000001">
    <property type="protein sequence ID" value="MFC4161130.1"/>
    <property type="molecule type" value="Genomic_DNA"/>
</dbReference>
<keyword evidence="3 10" id="KW-0813">Transport</keyword>
<evidence type="ECO:0000256" key="4">
    <source>
        <dbReference type="ARBA" id="ARBA00022475"/>
    </source>
</evidence>
<dbReference type="NCBIfam" id="NF010557">
    <property type="entry name" value="PRK13952.1"/>
    <property type="match status" value="1"/>
</dbReference>
<evidence type="ECO:0000256" key="6">
    <source>
        <dbReference type="ARBA" id="ARBA00022989"/>
    </source>
</evidence>
<dbReference type="InterPro" id="IPR037673">
    <property type="entry name" value="MSC/AndL"/>
</dbReference>
<dbReference type="Proteomes" id="UP001595791">
    <property type="component" value="Unassembled WGS sequence"/>
</dbReference>
<accession>A0ABV8MUU6</accession>
<feature type="transmembrane region" description="Helical" evidence="10">
    <location>
        <begin position="12"/>
        <end position="31"/>
    </location>
</feature>
<evidence type="ECO:0000313" key="11">
    <source>
        <dbReference type="EMBL" id="MFC4161130.1"/>
    </source>
</evidence>
<dbReference type="NCBIfam" id="NF001843">
    <property type="entry name" value="PRK00567.1-4"/>
    <property type="match status" value="1"/>
</dbReference>
<dbReference type="InterPro" id="IPR036019">
    <property type="entry name" value="MscL_channel"/>
</dbReference>
<keyword evidence="7 10" id="KW-0406">Ion transport</keyword>